<dbReference type="AlphaFoldDB" id="A0A8J6XPD1"/>
<evidence type="ECO:0000256" key="1">
    <source>
        <dbReference type="ARBA" id="ARBA00004141"/>
    </source>
</evidence>
<feature type="compositionally biased region" description="Polar residues" evidence="5">
    <location>
        <begin position="121"/>
        <end position="131"/>
    </location>
</feature>
<feature type="transmembrane region" description="Helical" evidence="6">
    <location>
        <begin position="205"/>
        <end position="226"/>
    </location>
</feature>
<feature type="transmembrane region" description="Helical" evidence="6">
    <location>
        <begin position="335"/>
        <end position="357"/>
    </location>
</feature>
<evidence type="ECO:0000256" key="4">
    <source>
        <dbReference type="ARBA" id="ARBA00023136"/>
    </source>
</evidence>
<feature type="transmembrane region" description="Helical" evidence="6">
    <location>
        <begin position="173"/>
        <end position="193"/>
    </location>
</feature>
<feature type="region of interest" description="Disordered" evidence="5">
    <location>
        <begin position="99"/>
        <end position="131"/>
    </location>
</feature>
<dbReference type="GO" id="GO:0006874">
    <property type="term" value="P:intracellular calcium ion homeostasis"/>
    <property type="evidence" value="ECO:0007669"/>
    <property type="project" value="TreeGrafter"/>
</dbReference>
<accession>A0A8J6XPD1</accession>
<dbReference type="Gene3D" id="1.20.1420.30">
    <property type="entry name" value="NCX, central ion-binding region"/>
    <property type="match status" value="1"/>
</dbReference>
<dbReference type="InterPro" id="IPR004481">
    <property type="entry name" value="K/Na/Ca-exchanger"/>
</dbReference>
<feature type="transmembrane region" description="Helical" evidence="6">
    <location>
        <begin position="74"/>
        <end position="92"/>
    </location>
</feature>
<protein>
    <submittedName>
        <fullName evidence="8">Sodium:calcium exchanger</fullName>
    </submittedName>
</protein>
<feature type="transmembrane region" description="Helical" evidence="6">
    <location>
        <begin position="141"/>
        <end position="161"/>
    </location>
</feature>
<dbReference type="PANTHER" id="PTHR10846:SF8">
    <property type="entry name" value="INNER MEMBRANE PROTEIN YRBG"/>
    <property type="match status" value="1"/>
</dbReference>
<reference evidence="8" key="1">
    <citation type="submission" date="2020-09" db="EMBL/GenBank/DDBJ databases">
        <title>Iningainema tapete sp. nov. (Scytonemataceae, Cyanobacteria) from greenhouses in central Florida (USA) produces two types of nodularin with biosynthetic potential for microcystin-LR and anabaenopeptins.</title>
        <authorList>
            <person name="Berthold D.E."/>
            <person name="Lefler F.W."/>
            <person name="Huang I.-S."/>
            <person name="Abdulla H."/>
            <person name="Zimba P.V."/>
            <person name="Laughinghouse H.D. IV."/>
        </authorList>
    </citation>
    <scope>NUCLEOTIDE SEQUENCE</scope>
    <source>
        <strain evidence="8">BLCCT55</strain>
    </source>
</reference>
<evidence type="ECO:0000313" key="9">
    <source>
        <dbReference type="Proteomes" id="UP000629098"/>
    </source>
</evidence>
<evidence type="ECO:0000259" key="7">
    <source>
        <dbReference type="Pfam" id="PF01699"/>
    </source>
</evidence>
<feature type="domain" description="Sodium/calcium exchanger membrane region" evidence="7">
    <location>
        <begin position="7"/>
        <end position="187"/>
    </location>
</feature>
<evidence type="ECO:0000256" key="5">
    <source>
        <dbReference type="SAM" id="MobiDB-lite"/>
    </source>
</evidence>
<gene>
    <name evidence="8" type="ORF">ICL16_27170</name>
</gene>
<dbReference type="GO" id="GO:0005886">
    <property type="term" value="C:plasma membrane"/>
    <property type="evidence" value="ECO:0007669"/>
    <property type="project" value="TreeGrafter"/>
</dbReference>
<dbReference type="GO" id="GO:0005262">
    <property type="term" value="F:calcium channel activity"/>
    <property type="evidence" value="ECO:0007669"/>
    <property type="project" value="TreeGrafter"/>
</dbReference>
<feature type="transmembrane region" description="Helical" evidence="6">
    <location>
        <begin position="273"/>
        <end position="294"/>
    </location>
</feature>
<name>A0A8J6XPD1_9CYAN</name>
<evidence type="ECO:0000256" key="6">
    <source>
        <dbReference type="SAM" id="Phobius"/>
    </source>
</evidence>
<proteinExistence type="predicted"/>
<organism evidence="8 9">
    <name type="scientific">Iningainema tapete BLCC-T55</name>
    <dbReference type="NCBI Taxonomy" id="2748662"/>
    <lineage>
        <taxon>Bacteria</taxon>
        <taxon>Bacillati</taxon>
        <taxon>Cyanobacteriota</taxon>
        <taxon>Cyanophyceae</taxon>
        <taxon>Nostocales</taxon>
        <taxon>Scytonemataceae</taxon>
        <taxon>Iningainema tapete</taxon>
    </lineage>
</organism>
<feature type="compositionally biased region" description="Basic and acidic residues" evidence="5">
    <location>
        <begin position="99"/>
        <end position="120"/>
    </location>
</feature>
<sequence length="358" mass="38272">MQTFLWLAVLIAAVVGMEWGADQIADPLRKLRQQWGITQAAGAALVALATASPEALINTISAVRGSEDIGLGNMLGSNILSVPGIITVAYIASRMSSNCKDKDHKSKDRQSSTDNDKSHQDQSSSNGNQGRDSLLRLEPQAFSTQAVPYVLIVVLAAVLTIPKPWRGLQPIDGGIMLCAYITFVVNAIIQGRTKGEEVEWEKKGIALAIGGAVVLATSAFLAVTATENLATELKISEAIAGLFITSTMSILPELFATWHLAKDGQESTAATAVCADNTLTITLGLFPLAMIWLPVKPEEFKLFCVNMAAVVLFAVLAATLMYRGSEKYSFSIKDVLILCGTYVVYVAAVLFGVLKVFS</sequence>
<feature type="transmembrane region" description="Helical" evidence="6">
    <location>
        <begin position="238"/>
        <end position="261"/>
    </location>
</feature>
<dbReference type="GO" id="GO:0008273">
    <property type="term" value="F:calcium, potassium:sodium antiporter activity"/>
    <property type="evidence" value="ECO:0007669"/>
    <property type="project" value="TreeGrafter"/>
</dbReference>
<keyword evidence="3 6" id="KW-1133">Transmembrane helix</keyword>
<dbReference type="RefSeq" id="WP_190834327.1">
    <property type="nucleotide sequence ID" value="NZ_CAWPPI010000083.1"/>
</dbReference>
<comment type="subcellular location">
    <subcellularLocation>
        <location evidence="1">Membrane</location>
        <topology evidence="1">Multi-pass membrane protein</topology>
    </subcellularLocation>
</comment>
<dbReference type="Proteomes" id="UP000629098">
    <property type="component" value="Unassembled WGS sequence"/>
</dbReference>
<keyword evidence="4 6" id="KW-0472">Membrane</keyword>
<dbReference type="PANTHER" id="PTHR10846">
    <property type="entry name" value="SODIUM/POTASSIUM/CALCIUM EXCHANGER"/>
    <property type="match status" value="1"/>
</dbReference>
<dbReference type="Pfam" id="PF01699">
    <property type="entry name" value="Na_Ca_ex"/>
    <property type="match status" value="2"/>
</dbReference>
<evidence type="ECO:0000256" key="2">
    <source>
        <dbReference type="ARBA" id="ARBA00022692"/>
    </source>
</evidence>
<feature type="domain" description="Sodium/calcium exchanger membrane region" evidence="7">
    <location>
        <begin position="204"/>
        <end position="350"/>
    </location>
</feature>
<feature type="transmembrane region" description="Helical" evidence="6">
    <location>
        <begin position="300"/>
        <end position="323"/>
    </location>
</feature>
<dbReference type="InterPro" id="IPR004837">
    <property type="entry name" value="NaCa_Exmemb"/>
</dbReference>
<evidence type="ECO:0000256" key="3">
    <source>
        <dbReference type="ARBA" id="ARBA00022989"/>
    </source>
</evidence>
<dbReference type="InterPro" id="IPR044880">
    <property type="entry name" value="NCX_ion-bd_dom_sf"/>
</dbReference>
<dbReference type="EMBL" id="JACXAE010000083">
    <property type="protein sequence ID" value="MBD2775639.1"/>
    <property type="molecule type" value="Genomic_DNA"/>
</dbReference>
<comment type="caution">
    <text evidence="8">The sequence shown here is derived from an EMBL/GenBank/DDBJ whole genome shotgun (WGS) entry which is preliminary data.</text>
</comment>
<evidence type="ECO:0000313" key="8">
    <source>
        <dbReference type="EMBL" id="MBD2775639.1"/>
    </source>
</evidence>
<keyword evidence="2 6" id="KW-0812">Transmembrane</keyword>
<keyword evidence="9" id="KW-1185">Reference proteome</keyword>